<feature type="compositionally biased region" description="Basic and acidic residues" evidence="1">
    <location>
        <begin position="26"/>
        <end position="38"/>
    </location>
</feature>
<name>A0A9I9EAQ6_CUCME</name>
<proteinExistence type="predicted"/>
<reference evidence="2" key="1">
    <citation type="submission" date="2023-03" db="UniProtKB">
        <authorList>
            <consortium name="EnsemblPlants"/>
        </authorList>
    </citation>
    <scope>IDENTIFICATION</scope>
</reference>
<sequence>MLFRGKCEIRWISESRVGNEAEDSEKDEKDNDGRDRDVVYASSSMPSSPKKCSHSDKVRRLTRTGTRVLRLQVTELSKKKRK</sequence>
<evidence type="ECO:0000256" key="1">
    <source>
        <dbReference type="SAM" id="MobiDB-lite"/>
    </source>
</evidence>
<feature type="region of interest" description="Disordered" evidence="1">
    <location>
        <begin position="16"/>
        <end position="64"/>
    </location>
</feature>
<accession>A0A9I9EAQ6</accession>
<evidence type="ECO:0000313" key="2">
    <source>
        <dbReference type="EnsemblPlants" id="MELO3C031153.2.1"/>
    </source>
</evidence>
<organism evidence="2">
    <name type="scientific">Cucumis melo</name>
    <name type="common">Muskmelon</name>
    <dbReference type="NCBI Taxonomy" id="3656"/>
    <lineage>
        <taxon>Eukaryota</taxon>
        <taxon>Viridiplantae</taxon>
        <taxon>Streptophyta</taxon>
        <taxon>Embryophyta</taxon>
        <taxon>Tracheophyta</taxon>
        <taxon>Spermatophyta</taxon>
        <taxon>Magnoliopsida</taxon>
        <taxon>eudicotyledons</taxon>
        <taxon>Gunneridae</taxon>
        <taxon>Pentapetalae</taxon>
        <taxon>rosids</taxon>
        <taxon>fabids</taxon>
        <taxon>Cucurbitales</taxon>
        <taxon>Cucurbitaceae</taxon>
        <taxon>Benincaseae</taxon>
        <taxon>Cucumis</taxon>
    </lineage>
</organism>
<dbReference type="AlphaFoldDB" id="A0A9I9EAQ6"/>
<protein>
    <submittedName>
        <fullName evidence="2">Uncharacterized protein</fullName>
    </submittedName>
</protein>
<dbReference type="Gramene" id="MELO3C031153.2.1">
    <property type="protein sequence ID" value="MELO3C031153.2.1"/>
    <property type="gene ID" value="MELO3C031153.2"/>
</dbReference>
<dbReference type="EnsemblPlants" id="MELO3C031153.2.1">
    <property type="protein sequence ID" value="MELO3C031153.2.1"/>
    <property type="gene ID" value="MELO3C031153.2"/>
</dbReference>